<keyword evidence="9" id="KW-0732">Signal</keyword>
<feature type="chain" id="PRO_5008135493" description="Ionotropic glutamate receptor C-terminal domain-containing protein" evidence="9">
    <location>
        <begin position="19"/>
        <end position="410"/>
    </location>
</feature>
<keyword evidence="5 8" id="KW-0472">Membrane</keyword>
<evidence type="ECO:0000313" key="10">
    <source>
        <dbReference type="EnsemblMetazoa" id="AMAM000737-PA"/>
    </source>
</evidence>
<keyword evidence="4 8" id="KW-1133">Transmembrane helix</keyword>
<feature type="signal peptide" evidence="9">
    <location>
        <begin position="1"/>
        <end position="18"/>
    </location>
</feature>
<dbReference type="Proteomes" id="UP000075901">
    <property type="component" value="Unassembled WGS sequence"/>
</dbReference>
<evidence type="ECO:0000256" key="6">
    <source>
        <dbReference type="ARBA" id="ARBA00023170"/>
    </source>
</evidence>
<feature type="transmembrane region" description="Helical" evidence="8">
    <location>
        <begin position="256"/>
        <end position="275"/>
    </location>
</feature>
<dbReference type="InterPro" id="IPR052192">
    <property type="entry name" value="Insect_Ionotropic_Sensory_Rcpt"/>
</dbReference>
<evidence type="ECO:0000256" key="5">
    <source>
        <dbReference type="ARBA" id="ARBA00023136"/>
    </source>
</evidence>
<reference evidence="10" key="2">
    <citation type="submission" date="2020-05" db="UniProtKB">
        <authorList>
            <consortium name="EnsemblMetazoa"/>
        </authorList>
    </citation>
    <scope>IDENTIFICATION</scope>
    <source>
        <strain evidence="10">maculatus3</strain>
    </source>
</reference>
<evidence type="ECO:0000256" key="3">
    <source>
        <dbReference type="ARBA" id="ARBA00022692"/>
    </source>
</evidence>
<keyword evidence="7" id="KW-0325">Glycoprotein</keyword>
<keyword evidence="3 8" id="KW-0812">Transmembrane</keyword>
<accession>A0A182S6P1</accession>
<dbReference type="EnsemblMetazoa" id="AMAM000737-RA">
    <property type="protein sequence ID" value="AMAM000737-PA"/>
    <property type="gene ID" value="AMAM000737"/>
</dbReference>
<evidence type="ECO:0000256" key="9">
    <source>
        <dbReference type="SAM" id="SignalP"/>
    </source>
</evidence>
<dbReference type="PANTHER" id="PTHR42643:SF30">
    <property type="entry name" value="IONOTROPIC RECEPTOR 40A-RELATED"/>
    <property type="match status" value="1"/>
</dbReference>
<evidence type="ECO:0000256" key="2">
    <source>
        <dbReference type="ARBA" id="ARBA00022475"/>
    </source>
</evidence>
<organism evidence="10 11">
    <name type="scientific">Anopheles maculatus</name>
    <dbReference type="NCBI Taxonomy" id="74869"/>
    <lineage>
        <taxon>Eukaryota</taxon>
        <taxon>Metazoa</taxon>
        <taxon>Ecdysozoa</taxon>
        <taxon>Arthropoda</taxon>
        <taxon>Hexapoda</taxon>
        <taxon>Insecta</taxon>
        <taxon>Pterygota</taxon>
        <taxon>Neoptera</taxon>
        <taxon>Endopterygota</taxon>
        <taxon>Diptera</taxon>
        <taxon>Nematocera</taxon>
        <taxon>Culicoidea</taxon>
        <taxon>Culicidae</taxon>
        <taxon>Anophelinae</taxon>
        <taxon>Anopheles</taxon>
        <taxon>Anopheles maculatus group</taxon>
    </lineage>
</organism>
<sequence length="410" mass="47104">MLAKVFLLLLYLSVASEADDITLPDTVSLVVQRECETPGIIDLRVLPDESLDVQQYGTCVKRSANYDWGAKYLFYLPSISANQLANFTALAAVLTGHRLYNNLFVINRQLLVTFDVLNGTIHHHARLDLAVSVLFQDKFRQMHRYQLEDVVDAEIYPFHFVIYGQMKLFGREAHFITMLADRINLSMVERVDQLNMVFNSQFKDRLKDNSIVATYGHTLGDFRRIYTNDMEGICAVTQTANTSTIIDAFVDPFDRYIWMLWLVCSELTAIMWTFLKWGDSTTPRTVVGWFREFGELHMILLQCCVLAPPDFKYVRNVERLLACVYIITVFNIVTVYVSIVTSNLSTVRYGNDLKTVHSLVDHQTLILGSETHLQVLRQSERSFNIGGEADVTHYIVYLLHKESILQEVLE</sequence>
<dbReference type="PANTHER" id="PTHR42643">
    <property type="entry name" value="IONOTROPIC RECEPTOR 20A-RELATED"/>
    <property type="match status" value="1"/>
</dbReference>
<comment type="subcellular location">
    <subcellularLocation>
        <location evidence="1">Cell membrane</location>
        <topology evidence="1">Multi-pass membrane protein</topology>
    </subcellularLocation>
</comment>
<dbReference type="GO" id="GO:0005886">
    <property type="term" value="C:plasma membrane"/>
    <property type="evidence" value="ECO:0007669"/>
    <property type="project" value="UniProtKB-SubCell"/>
</dbReference>
<dbReference type="AlphaFoldDB" id="A0A182S6P1"/>
<keyword evidence="6" id="KW-0675">Receptor</keyword>
<protein>
    <recommendedName>
        <fullName evidence="12">Ionotropic glutamate receptor C-terminal domain-containing protein</fullName>
    </recommendedName>
</protein>
<evidence type="ECO:0000256" key="7">
    <source>
        <dbReference type="ARBA" id="ARBA00023180"/>
    </source>
</evidence>
<reference evidence="11" key="1">
    <citation type="submission" date="2013-09" db="EMBL/GenBank/DDBJ databases">
        <title>The Genome Sequence of Anopheles maculatus species B.</title>
        <authorList>
            <consortium name="The Broad Institute Genomics Platform"/>
            <person name="Neafsey D.E."/>
            <person name="Besansky N."/>
            <person name="Howell P."/>
            <person name="Walton C."/>
            <person name="Young S.K."/>
            <person name="Zeng Q."/>
            <person name="Gargeya S."/>
            <person name="Fitzgerald M."/>
            <person name="Haas B."/>
            <person name="Abouelleil A."/>
            <person name="Allen A.W."/>
            <person name="Alvarado L."/>
            <person name="Arachchi H.M."/>
            <person name="Berlin A.M."/>
            <person name="Chapman S.B."/>
            <person name="Gainer-Dewar J."/>
            <person name="Goldberg J."/>
            <person name="Griggs A."/>
            <person name="Gujja S."/>
            <person name="Hansen M."/>
            <person name="Howarth C."/>
            <person name="Imamovic A."/>
            <person name="Ireland A."/>
            <person name="Larimer J."/>
            <person name="McCowan C."/>
            <person name="Murphy C."/>
            <person name="Pearson M."/>
            <person name="Poon T.W."/>
            <person name="Priest M."/>
            <person name="Roberts A."/>
            <person name="Saif S."/>
            <person name="Shea T."/>
            <person name="Sisk P."/>
            <person name="Sykes S."/>
            <person name="Wortman J."/>
            <person name="Nusbaum C."/>
            <person name="Birren B."/>
        </authorList>
    </citation>
    <scope>NUCLEOTIDE SEQUENCE [LARGE SCALE GENOMIC DNA]</scope>
    <source>
        <strain evidence="11">maculatus3</strain>
    </source>
</reference>
<name>A0A182S6P1_9DIPT</name>
<evidence type="ECO:0000256" key="8">
    <source>
        <dbReference type="SAM" id="Phobius"/>
    </source>
</evidence>
<feature type="transmembrane region" description="Helical" evidence="8">
    <location>
        <begin position="320"/>
        <end position="339"/>
    </location>
</feature>
<keyword evidence="11" id="KW-1185">Reference proteome</keyword>
<evidence type="ECO:0000313" key="11">
    <source>
        <dbReference type="Proteomes" id="UP000075901"/>
    </source>
</evidence>
<dbReference type="VEuPathDB" id="VectorBase:AMAM000737"/>
<keyword evidence="2" id="KW-1003">Cell membrane</keyword>
<evidence type="ECO:0000256" key="4">
    <source>
        <dbReference type="ARBA" id="ARBA00022989"/>
    </source>
</evidence>
<evidence type="ECO:0000256" key="1">
    <source>
        <dbReference type="ARBA" id="ARBA00004651"/>
    </source>
</evidence>
<proteinExistence type="predicted"/>
<evidence type="ECO:0008006" key="12">
    <source>
        <dbReference type="Google" id="ProtNLM"/>
    </source>
</evidence>